<evidence type="ECO:0000256" key="3">
    <source>
        <dbReference type="ARBA" id="ARBA00023274"/>
    </source>
</evidence>
<protein>
    <recommendedName>
        <fullName evidence="4">Large ribosomal subunit protein uL3m</fullName>
    </recommendedName>
</protein>
<dbReference type="InterPro" id="IPR009000">
    <property type="entry name" value="Transl_B-barrel_sf"/>
</dbReference>
<organism evidence="5 6">
    <name type="scientific">Bodo saltans</name>
    <name type="common">Flagellated protozoan</name>
    <dbReference type="NCBI Taxonomy" id="75058"/>
    <lineage>
        <taxon>Eukaryota</taxon>
        <taxon>Discoba</taxon>
        <taxon>Euglenozoa</taxon>
        <taxon>Kinetoplastea</taxon>
        <taxon>Metakinetoplastina</taxon>
        <taxon>Eubodonida</taxon>
        <taxon>Bodonidae</taxon>
        <taxon>Bodo</taxon>
    </lineage>
</organism>
<dbReference type="GO" id="GO:0006412">
    <property type="term" value="P:translation"/>
    <property type="evidence" value="ECO:0007669"/>
    <property type="project" value="InterPro"/>
</dbReference>
<gene>
    <name evidence="5" type="ORF">BSAL_03530</name>
</gene>
<keyword evidence="2 5" id="KW-0689">Ribosomal protein</keyword>
<dbReference type="InterPro" id="IPR019927">
    <property type="entry name" value="Ribosomal_uL3_bac/org-type"/>
</dbReference>
<keyword evidence="3" id="KW-0687">Ribonucleoprotein</keyword>
<keyword evidence="6" id="KW-1185">Reference proteome</keyword>
<evidence type="ECO:0000256" key="1">
    <source>
        <dbReference type="ARBA" id="ARBA00006540"/>
    </source>
</evidence>
<evidence type="ECO:0000313" key="6">
    <source>
        <dbReference type="Proteomes" id="UP000051952"/>
    </source>
</evidence>
<comment type="similarity">
    <text evidence="1">Belongs to the universal ribosomal protein uL3 family.</text>
</comment>
<dbReference type="SUPFAM" id="SSF50447">
    <property type="entry name" value="Translation proteins"/>
    <property type="match status" value="1"/>
</dbReference>
<reference evidence="6" key="1">
    <citation type="submission" date="2015-09" db="EMBL/GenBank/DDBJ databases">
        <authorList>
            <consortium name="Pathogen Informatics"/>
        </authorList>
    </citation>
    <scope>NUCLEOTIDE SEQUENCE [LARGE SCALE GENOMIC DNA]</scope>
    <source>
        <strain evidence="6">Lake Konstanz</strain>
    </source>
</reference>
<dbReference type="OrthoDB" id="274683at2759"/>
<dbReference type="Proteomes" id="UP000051952">
    <property type="component" value="Unassembled WGS sequence"/>
</dbReference>
<evidence type="ECO:0000313" key="5">
    <source>
        <dbReference type="EMBL" id="CUE76244.1"/>
    </source>
</evidence>
<evidence type="ECO:0000256" key="4">
    <source>
        <dbReference type="ARBA" id="ARBA00035209"/>
    </source>
</evidence>
<dbReference type="PANTHER" id="PTHR11229:SF8">
    <property type="entry name" value="LARGE RIBOSOMAL SUBUNIT PROTEIN UL3M"/>
    <property type="match status" value="1"/>
</dbReference>
<dbReference type="Pfam" id="PF00297">
    <property type="entry name" value="Ribosomal_L3"/>
    <property type="match status" value="1"/>
</dbReference>
<accession>A0A0S4IMW0</accession>
<name>A0A0S4IMW0_BODSA</name>
<dbReference type="GO" id="GO:0005762">
    <property type="term" value="C:mitochondrial large ribosomal subunit"/>
    <property type="evidence" value="ECO:0007669"/>
    <property type="project" value="TreeGrafter"/>
</dbReference>
<dbReference type="OMA" id="IREDKYD"/>
<proteinExistence type="inferred from homology"/>
<dbReference type="EMBL" id="CYKH01000182">
    <property type="protein sequence ID" value="CUE76244.1"/>
    <property type="molecule type" value="Genomic_DNA"/>
</dbReference>
<dbReference type="AlphaFoldDB" id="A0A0S4IMW0"/>
<dbReference type="PANTHER" id="PTHR11229">
    <property type="entry name" value="50S RIBOSOMAL PROTEIN L3"/>
    <property type="match status" value="1"/>
</dbReference>
<dbReference type="GO" id="GO:0003735">
    <property type="term" value="F:structural constituent of ribosome"/>
    <property type="evidence" value="ECO:0007669"/>
    <property type="project" value="InterPro"/>
</dbReference>
<sequence>MRSFLARGRTSMGAIVCQSRLRSGHGPGDRRKWQQWNKCYPDLMTEKDRDMYHCYYPYLFDHGDKMSLYPKIPENPREWQPDQLQTTYDAIREDKYDAFIRLREKFPELYEDTHAWNNPPPFGEFNMHYSVRLGMIGVKAFTCKDYDEFGNELDLTAFWFPDNQVVKHYNRNGDVGTDKIFVGAMNVPVEFHKPHVTSFYKAARVPVKHVCSGFNITPDAYVPVGTKLDVRHFKPGQEVTITFQNTDYGFKGVVFRHGFDGGWVWLGDSKWQRRPGCLGSEGQKRIYPGHRMGGQTGASVETYQGIPVWRIDYKNSLVYLPTLLDADVGTYVKFSDTISTKGKTLWNEHRGTPAFPTFIPSAEEDLSKMSTDECQLQSHAFYTHFRDEHSPTSLVTQAVVEDAKAAKPSAAAAKKKGYDFKKFQEARKKYRQKMQKARKFRLLGLRTVAHEKQEESRKAKLLRFRRVK</sequence>
<evidence type="ECO:0000256" key="2">
    <source>
        <dbReference type="ARBA" id="ARBA00022980"/>
    </source>
</evidence>
<dbReference type="InterPro" id="IPR000597">
    <property type="entry name" value="Ribosomal_uL3"/>
</dbReference>
<dbReference type="VEuPathDB" id="TriTrypDB:BSAL_03530"/>